<name>A0A0E9XV82_ANGAN</name>
<dbReference type="EMBL" id="GBXM01002003">
    <property type="protein sequence ID" value="JAI06575.1"/>
    <property type="molecule type" value="Transcribed_RNA"/>
</dbReference>
<sequence length="34" mass="4042">MVCRLASQFSFLSLHLLFYVKQRNHAIIPICHRV</sequence>
<protein>
    <submittedName>
        <fullName evidence="1">Uncharacterized protein</fullName>
    </submittedName>
</protein>
<proteinExistence type="predicted"/>
<accession>A0A0E9XV82</accession>
<evidence type="ECO:0000313" key="1">
    <source>
        <dbReference type="EMBL" id="JAI06575.1"/>
    </source>
</evidence>
<reference evidence="1" key="2">
    <citation type="journal article" date="2015" name="Fish Shellfish Immunol.">
        <title>Early steps in the European eel (Anguilla anguilla)-Vibrio vulnificus interaction in the gills: Role of the RtxA13 toxin.</title>
        <authorList>
            <person name="Callol A."/>
            <person name="Pajuelo D."/>
            <person name="Ebbesson L."/>
            <person name="Teles M."/>
            <person name="MacKenzie S."/>
            <person name="Amaro C."/>
        </authorList>
    </citation>
    <scope>NUCLEOTIDE SEQUENCE</scope>
</reference>
<dbReference type="AlphaFoldDB" id="A0A0E9XV82"/>
<reference evidence="1" key="1">
    <citation type="submission" date="2014-11" db="EMBL/GenBank/DDBJ databases">
        <authorList>
            <person name="Amaro Gonzalez C."/>
        </authorList>
    </citation>
    <scope>NUCLEOTIDE SEQUENCE</scope>
</reference>
<organism evidence="1">
    <name type="scientific">Anguilla anguilla</name>
    <name type="common">European freshwater eel</name>
    <name type="synonym">Muraena anguilla</name>
    <dbReference type="NCBI Taxonomy" id="7936"/>
    <lineage>
        <taxon>Eukaryota</taxon>
        <taxon>Metazoa</taxon>
        <taxon>Chordata</taxon>
        <taxon>Craniata</taxon>
        <taxon>Vertebrata</taxon>
        <taxon>Euteleostomi</taxon>
        <taxon>Actinopterygii</taxon>
        <taxon>Neopterygii</taxon>
        <taxon>Teleostei</taxon>
        <taxon>Anguilliformes</taxon>
        <taxon>Anguillidae</taxon>
        <taxon>Anguilla</taxon>
    </lineage>
</organism>